<protein>
    <submittedName>
        <fullName evidence="2">Uncharacterized protein</fullName>
    </submittedName>
</protein>
<sequence length="54" mass="5848">MEDKEGPSTGVRMKGDKAPEGYHVAPRAETPPNMRARNAGRTSCEHSNAAGTWH</sequence>
<evidence type="ECO:0000313" key="2">
    <source>
        <dbReference type="EMBL" id="OMP05331.1"/>
    </source>
</evidence>
<feature type="compositionally biased region" description="Polar residues" evidence="1">
    <location>
        <begin position="45"/>
        <end position="54"/>
    </location>
</feature>
<evidence type="ECO:0000256" key="1">
    <source>
        <dbReference type="SAM" id="MobiDB-lite"/>
    </source>
</evidence>
<gene>
    <name evidence="2" type="ORF">CCACVL1_01948</name>
</gene>
<reference evidence="2 3" key="1">
    <citation type="submission" date="2013-09" db="EMBL/GenBank/DDBJ databases">
        <title>Corchorus capsularis genome sequencing.</title>
        <authorList>
            <person name="Alam M."/>
            <person name="Haque M.S."/>
            <person name="Islam M.S."/>
            <person name="Emdad E.M."/>
            <person name="Islam M.M."/>
            <person name="Ahmed B."/>
            <person name="Halim A."/>
            <person name="Hossen Q.M.M."/>
            <person name="Hossain M.Z."/>
            <person name="Ahmed R."/>
            <person name="Khan M.M."/>
            <person name="Islam R."/>
            <person name="Rashid M.M."/>
            <person name="Khan S.A."/>
            <person name="Rahman M.S."/>
            <person name="Alam M."/>
        </authorList>
    </citation>
    <scope>NUCLEOTIDE SEQUENCE [LARGE SCALE GENOMIC DNA]</scope>
    <source>
        <strain evidence="3">cv. CVL-1</strain>
        <tissue evidence="2">Whole seedling</tissue>
    </source>
</reference>
<proteinExistence type="predicted"/>
<dbReference type="Gramene" id="OMP05331">
    <property type="protein sequence ID" value="OMP05331"/>
    <property type="gene ID" value="CCACVL1_01948"/>
</dbReference>
<feature type="region of interest" description="Disordered" evidence="1">
    <location>
        <begin position="1"/>
        <end position="54"/>
    </location>
</feature>
<comment type="caution">
    <text evidence="2">The sequence shown here is derived from an EMBL/GenBank/DDBJ whole genome shotgun (WGS) entry which is preliminary data.</text>
</comment>
<dbReference type="AlphaFoldDB" id="A0A1R3KE08"/>
<organism evidence="2 3">
    <name type="scientific">Corchorus capsularis</name>
    <name type="common">Jute</name>
    <dbReference type="NCBI Taxonomy" id="210143"/>
    <lineage>
        <taxon>Eukaryota</taxon>
        <taxon>Viridiplantae</taxon>
        <taxon>Streptophyta</taxon>
        <taxon>Embryophyta</taxon>
        <taxon>Tracheophyta</taxon>
        <taxon>Spermatophyta</taxon>
        <taxon>Magnoliopsida</taxon>
        <taxon>eudicotyledons</taxon>
        <taxon>Gunneridae</taxon>
        <taxon>Pentapetalae</taxon>
        <taxon>rosids</taxon>
        <taxon>malvids</taxon>
        <taxon>Malvales</taxon>
        <taxon>Malvaceae</taxon>
        <taxon>Grewioideae</taxon>
        <taxon>Apeibeae</taxon>
        <taxon>Corchorus</taxon>
    </lineage>
</organism>
<name>A0A1R3KE08_COCAP</name>
<dbReference type="Proteomes" id="UP000188268">
    <property type="component" value="Unassembled WGS sequence"/>
</dbReference>
<dbReference type="EMBL" id="AWWV01005415">
    <property type="protein sequence ID" value="OMP05331.1"/>
    <property type="molecule type" value="Genomic_DNA"/>
</dbReference>
<accession>A0A1R3KE08</accession>
<keyword evidence="3" id="KW-1185">Reference proteome</keyword>
<evidence type="ECO:0000313" key="3">
    <source>
        <dbReference type="Proteomes" id="UP000188268"/>
    </source>
</evidence>